<proteinExistence type="predicted"/>
<protein>
    <submittedName>
        <fullName evidence="1">Uncharacterized protein</fullName>
    </submittedName>
</protein>
<sequence length="145" mass="16539">MLVYKSECFRTNPNNGTPELDQSPSAPVRCKDHGQVVRQDAATQRQERCRGLFEFLLDANFFGQGRHTLYYACHSTLYSVNKMPQDLEEKSPRKVKMRMVKKAITPDSLKGVNKITVELTKVQVILSSPPRRKTMLTCSYNSGVR</sequence>
<comment type="caution">
    <text evidence="1">The sequence shown here is derived from an EMBL/GenBank/DDBJ whole genome shotgun (WGS) entry which is preliminary data.</text>
</comment>
<gene>
    <name evidence="1" type="ORF">QR680_000585</name>
</gene>
<name>A0AA39GV49_9BILA</name>
<evidence type="ECO:0000313" key="2">
    <source>
        <dbReference type="Proteomes" id="UP001175271"/>
    </source>
</evidence>
<organism evidence="1 2">
    <name type="scientific">Steinernema hermaphroditum</name>
    <dbReference type="NCBI Taxonomy" id="289476"/>
    <lineage>
        <taxon>Eukaryota</taxon>
        <taxon>Metazoa</taxon>
        <taxon>Ecdysozoa</taxon>
        <taxon>Nematoda</taxon>
        <taxon>Chromadorea</taxon>
        <taxon>Rhabditida</taxon>
        <taxon>Tylenchina</taxon>
        <taxon>Panagrolaimomorpha</taxon>
        <taxon>Strongyloidoidea</taxon>
        <taxon>Steinernematidae</taxon>
        <taxon>Steinernema</taxon>
    </lineage>
</organism>
<reference evidence="1" key="1">
    <citation type="submission" date="2023-06" db="EMBL/GenBank/DDBJ databases">
        <title>Genomic analysis of the entomopathogenic nematode Steinernema hermaphroditum.</title>
        <authorList>
            <person name="Schwarz E.M."/>
            <person name="Heppert J.K."/>
            <person name="Baniya A."/>
            <person name="Schwartz H.T."/>
            <person name="Tan C.-H."/>
            <person name="Antoshechkin I."/>
            <person name="Sternberg P.W."/>
            <person name="Goodrich-Blair H."/>
            <person name="Dillman A.R."/>
        </authorList>
    </citation>
    <scope>NUCLEOTIDE SEQUENCE</scope>
    <source>
        <strain evidence="1">PS9179</strain>
        <tissue evidence="1">Whole animal</tissue>
    </source>
</reference>
<dbReference type="EMBL" id="JAUCMV010000005">
    <property type="protein sequence ID" value="KAK0394133.1"/>
    <property type="molecule type" value="Genomic_DNA"/>
</dbReference>
<accession>A0AA39GV49</accession>
<keyword evidence="2" id="KW-1185">Reference proteome</keyword>
<evidence type="ECO:0000313" key="1">
    <source>
        <dbReference type="EMBL" id="KAK0394133.1"/>
    </source>
</evidence>
<dbReference type="AlphaFoldDB" id="A0AA39GV49"/>
<dbReference type="Proteomes" id="UP001175271">
    <property type="component" value="Unassembled WGS sequence"/>
</dbReference>